<comment type="caution">
    <text evidence="1">The sequence shown here is derived from an EMBL/GenBank/DDBJ whole genome shotgun (WGS) entry which is preliminary data.</text>
</comment>
<organism evidence="1 2">
    <name type="scientific">Zizania palustris</name>
    <name type="common">Northern wild rice</name>
    <dbReference type="NCBI Taxonomy" id="103762"/>
    <lineage>
        <taxon>Eukaryota</taxon>
        <taxon>Viridiplantae</taxon>
        <taxon>Streptophyta</taxon>
        <taxon>Embryophyta</taxon>
        <taxon>Tracheophyta</taxon>
        <taxon>Spermatophyta</taxon>
        <taxon>Magnoliopsida</taxon>
        <taxon>Liliopsida</taxon>
        <taxon>Poales</taxon>
        <taxon>Poaceae</taxon>
        <taxon>BOP clade</taxon>
        <taxon>Oryzoideae</taxon>
        <taxon>Oryzeae</taxon>
        <taxon>Zizaniinae</taxon>
        <taxon>Zizania</taxon>
    </lineage>
</organism>
<reference evidence="1" key="1">
    <citation type="journal article" date="2021" name="bioRxiv">
        <title>Whole Genome Assembly and Annotation of Northern Wild Rice, Zizania palustris L., Supports a Whole Genome Duplication in the Zizania Genus.</title>
        <authorList>
            <person name="Haas M."/>
            <person name="Kono T."/>
            <person name="Macchietto M."/>
            <person name="Millas R."/>
            <person name="McGilp L."/>
            <person name="Shao M."/>
            <person name="Duquette J."/>
            <person name="Hirsch C.N."/>
            <person name="Kimball J."/>
        </authorList>
    </citation>
    <scope>NUCLEOTIDE SEQUENCE</scope>
    <source>
        <tissue evidence="1">Fresh leaf tissue</tissue>
    </source>
</reference>
<protein>
    <submittedName>
        <fullName evidence="1">Uncharacterized protein</fullName>
    </submittedName>
</protein>
<evidence type="ECO:0000313" key="1">
    <source>
        <dbReference type="EMBL" id="KAG8079113.1"/>
    </source>
</evidence>
<sequence>MKSAFARCCTNSLSPCRAAARHCLHEVGQCKHGQCPSKSTLGISPEESARKVVRSAISMSHRRSSMRLLKRRNYALMITMYGDFL</sequence>
<proteinExistence type="predicted"/>
<dbReference type="EMBL" id="JAAALK010000282">
    <property type="protein sequence ID" value="KAG8079113.1"/>
    <property type="molecule type" value="Genomic_DNA"/>
</dbReference>
<name>A0A8J5W4P5_ZIZPA</name>
<dbReference type="AlphaFoldDB" id="A0A8J5W4P5"/>
<evidence type="ECO:0000313" key="2">
    <source>
        <dbReference type="Proteomes" id="UP000729402"/>
    </source>
</evidence>
<accession>A0A8J5W4P5</accession>
<keyword evidence="2" id="KW-1185">Reference proteome</keyword>
<dbReference type="Proteomes" id="UP000729402">
    <property type="component" value="Unassembled WGS sequence"/>
</dbReference>
<gene>
    <name evidence="1" type="ORF">GUJ93_ZPchr0007g5954</name>
</gene>
<reference evidence="1" key="2">
    <citation type="submission" date="2021-02" db="EMBL/GenBank/DDBJ databases">
        <authorList>
            <person name="Kimball J.A."/>
            <person name="Haas M.W."/>
            <person name="Macchietto M."/>
            <person name="Kono T."/>
            <person name="Duquette J."/>
            <person name="Shao M."/>
        </authorList>
    </citation>
    <scope>NUCLEOTIDE SEQUENCE</scope>
    <source>
        <tissue evidence="1">Fresh leaf tissue</tissue>
    </source>
</reference>